<dbReference type="Proteomes" id="UP000267077">
    <property type="component" value="Unassembled WGS sequence"/>
</dbReference>
<comment type="caution">
    <text evidence="2">The sequence shown here is derived from an EMBL/GenBank/DDBJ whole genome shotgun (WGS) entry which is preliminary data.</text>
</comment>
<accession>A0A3S0QZM8</accession>
<organism evidence="2 3">
    <name type="scientific">Dyella dinghuensis</name>
    <dbReference type="NCBI Taxonomy" id="1920169"/>
    <lineage>
        <taxon>Bacteria</taxon>
        <taxon>Pseudomonadati</taxon>
        <taxon>Pseudomonadota</taxon>
        <taxon>Gammaproteobacteria</taxon>
        <taxon>Lysobacterales</taxon>
        <taxon>Rhodanobacteraceae</taxon>
        <taxon>Dyella</taxon>
    </lineage>
</organism>
<protein>
    <submittedName>
        <fullName evidence="2">DUF2063 domain-containing protein</fullName>
    </submittedName>
</protein>
<evidence type="ECO:0000313" key="3">
    <source>
        <dbReference type="Proteomes" id="UP000267077"/>
    </source>
</evidence>
<dbReference type="InterPro" id="IPR018640">
    <property type="entry name" value="DUF2063"/>
</dbReference>
<dbReference type="AlphaFoldDB" id="A0A3S0QZM8"/>
<dbReference type="EMBL" id="RYZR01000002">
    <property type="protein sequence ID" value="RUL66800.1"/>
    <property type="molecule type" value="Genomic_DNA"/>
</dbReference>
<dbReference type="Pfam" id="PF09836">
    <property type="entry name" value="DUF2063"/>
    <property type="match status" value="1"/>
</dbReference>
<keyword evidence="3" id="KW-1185">Reference proteome</keyword>
<evidence type="ECO:0000259" key="1">
    <source>
        <dbReference type="Pfam" id="PF09836"/>
    </source>
</evidence>
<dbReference type="RefSeq" id="WP_126672299.1">
    <property type="nucleotide sequence ID" value="NZ_RYZR01000002.1"/>
</dbReference>
<evidence type="ECO:0000313" key="2">
    <source>
        <dbReference type="EMBL" id="RUL66800.1"/>
    </source>
</evidence>
<dbReference type="OrthoDB" id="343356at2"/>
<reference evidence="2 3" key="1">
    <citation type="submission" date="2018-12" db="EMBL/GenBank/DDBJ databases">
        <title>Dyella dinghuensis sp. nov. DHOA06 and Dyella choica sp. nov. 4M-K27, isolated from forest soil.</title>
        <authorList>
            <person name="Qiu L.-H."/>
            <person name="Gao Z.-H."/>
        </authorList>
    </citation>
    <scope>NUCLEOTIDE SEQUENCE [LARGE SCALE GENOMIC DNA]</scope>
    <source>
        <strain evidence="2 3">DHOA06</strain>
    </source>
</reference>
<name>A0A3S0QZM8_9GAMM</name>
<proteinExistence type="predicted"/>
<feature type="domain" description="Putative DNA-binding" evidence="1">
    <location>
        <begin position="5"/>
        <end position="91"/>
    </location>
</feature>
<gene>
    <name evidence="2" type="ORF">EKH79_03030</name>
</gene>
<sequence length="249" mass="27339">MNLAEMQRDFQSWLVAASSDAASRLSIGSSAGLNVYQNNYRVQLIDCLEASYPNVRTWLGEESFLAAAVAHIDRHPPHAWTLDAYGDNFDDTLALPYPDNPDVHELARIEFALARAFVAPDGDVLTPEALAHVDWDTARLRLVPSLEILSATTNAADIWSALQQNDALPESEMLAEPAGVIVWRQQFTVYLNTVDLLEYAALLQLQTNGSFAGLCDILVERLGEEEGIAKAGALLMNWISKEWLVAAAA</sequence>